<dbReference type="EMBL" id="BARS01040257">
    <property type="protein sequence ID" value="GAG33787.1"/>
    <property type="molecule type" value="Genomic_DNA"/>
</dbReference>
<sequence>VDHDMPGWLTGGPMAGRNAQEIRWIKAGLEAIVELQRARPWLDGIDD</sequence>
<protein>
    <submittedName>
        <fullName evidence="1">Uncharacterized protein</fullName>
    </submittedName>
</protein>
<evidence type="ECO:0000313" key="1">
    <source>
        <dbReference type="EMBL" id="GAG33787.1"/>
    </source>
</evidence>
<accession>X0XEE3</accession>
<name>X0XEE3_9ZZZZ</name>
<feature type="non-terminal residue" evidence="1">
    <location>
        <position position="1"/>
    </location>
</feature>
<gene>
    <name evidence="1" type="ORF">S01H1_61403</name>
</gene>
<organism evidence="1">
    <name type="scientific">marine sediment metagenome</name>
    <dbReference type="NCBI Taxonomy" id="412755"/>
    <lineage>
        <taxon>unclassified sequences</taxon>
        <taxon>metagenomes</taxon>
        <taxon>ecological metagenomes</taxon>
    </lineage>
</organism>
<proteinExistence type="predicted"/>
<reference evidence="1" key="1">
    <citation type="journal article" date="2014" name="Front. Microbiol.">
        <title>High frequency of phylogenetically diverse reductive dehalogenase-homologous genes in deep subseafloor sedimentary metagenomes.</title>
        <authorList>
            <person name="Kawai M."/>
            <person name="Futagami T."/>
            <person name="Toyoda A."/>
            <person name="Takaki Y."/>
            <person name="Nishi S."/>
            <person name="Hori S."/>
            <person name="Arai W."/>
            <person name="Tsubouchi T."/>
            <person name="Morono Y."/>
            <person name="Uchiyama I."/>
            <person name="Ito T."/>
            <person name="Fujiyama A."/>
            <person name="Inagaki F."/>
            <person name="Takami H."/>
        </authorList>
    </citation>
    <scope>NUCLEOTIDE SEQUENCE</scope>
    <source>
        <strain evidence="1">Expedition CK06-06</strain>
    </source>
</reference>
<comment type="caution">
    <text evidence="1">The sequence shown here is derived from an EMBL/GenBank/DDBJ whole genome shotgun (WGS) entry which is preliminary data.</text>
</comment>
<dbReference type="AlphaFoldDB" id="X0XEE3"/>